<dbReference type="InterPro" id="IPR002477">
    <property type="entry name" value="Peptidoglycan-bd-like"/>
</dbReference>
<evidence type="ECO:0000313" key="4">
    <source>
        <dbReference type="Proteomes" id="UP001143486"/>
    </source>
</evidence>
<evidence type="ECO:0000259" key="2">
    <source>
        <dbReference type="Pfam" id="PF01471"/>
    </source>
</evidence>
<comment type="caution">
    <text evidence="3">The sequence shown here is derived from an EMBL/GenBank/DDBJ whole genome shotgun (WGS) entry which is preliminary data.</text>
</comment>
<keyword evidence="1" id="KW-0732">Signal</keyword>
<name>A0A9W6IKM9_9PROT</name>
<evidence type="ECO:0000256" key="1">
    <source>
        <dbReference type="SAM" id="SignalP"/>
    </source>
</evidence>
<dbReference type="InterPro" id="IPR036365">
    <property type="entry name" value="PGBD-like_sf"/>
</dbReference>
<proteinExistence type="predicted"/>
<feature type="signal peptide" evidence="1">
    <location>
        <begin position="1"/>
        <end position="21"/>
    </location>
</feature>
<protein>
    <submittedName>
        <fullName evidence="3">Membrane protein</fullName>
    </submittedName>
</protein>
<evidence type="ECO:0000313" key="3">
    <source>
        <dbReference type="EMBL" id="GLK52037.1"/>
    </source>
</evidence>
<dbReference type="InterPro" id="IPR009380">
    <property type="entry name" value="DUF1036"/>
</dbReference>
<feature type="chain" id="PRO_5040810176" evidence="1">
    <location>
        <begin position="22"/>
        <end position="336"/>
    </location>
</feature>
<feature type="domain" description="Peptidoglycan binding-like" evidence="2">
    <location>
        <begin position="149"/>
        <end position="191"/>
    </location>
</feature>
<dbReference type="InterPro" id="IPR036366">
    <property type="entry name" value="PGBDSf"/>
</dbReference>
<dbReference type="Gene3D" id="1.10.101.10">
    <property type="entry name" value="PGBD-like superfamily/PGBD"/>
    <property type="match status" value="1"/>
</dbReference>
<dbReference type="RefSeq" id="WP_271186400.1">
    <property type="nucleotide sequence ID" value="NZ_BSFE01000003.1"/>
</dbReference>
<dbReference type="Proteomes" id="UP001143486">
    <property type="component" value="Unassembled WGS sequence"/>
</dbReference>
<gene>
    <name evidence="3" type="ORF">GCM10017621_15450</name>
</gene>
<reference evidence="3" key="2">
    <citation type="submission" date="2023-01" db="EMBL/GenBank/DDBJ databases">
        <authorList>
            <person name="Sun Q."/>
            <person name="Evtushenko L."/>
        </authorList>
    </citation>
    <scope>NUCLEOTIDE SEQUENCE</scope>
    <source>
        <strain evidence="3">VKM B-1513</strain>
    </source>
</reference>
<keyword evidence="4" id="KW-1185">Reference proteome</keyword>
<dbReference type="EMBL" id="BSFE01000003">
    <property type="protein sequence ID" value="GLK52037.1"/>
    <property type="molecule type" value="Genomic_DNA"/>
</dbReference>
<organism evidence="3 4">
    <name type="scientific">Maricaulis virginensis</name>
    <dbReference type="NCBI Taxonomy" id="144022"/>
    <lineage>
        <taxon>Bacteria</taxon>
        <taxon>Pseudomonadati</taxon>
        <taxon>Pseudomonadota</taxon>
        <taxon>Alphaproteobacteria</taxon>
        <taxon>Maricaulales</taxon>
        <taxon>Maricaulaceae</taxon>
        <taxon>Maricaulis</taxon>
    </lineage>
</organism>
<dbReference type="Pfam" id="PF06282">
    <property type="entry name" value="DUF1036"/>
    <property type="match status" value="2"/>
</dbReference>
<accession>A0A9W6IKM9</accession>
<dbReference type="SUPFAM" id="SSF47090">
    <property type="entry name" value="PGBD-like"/>
    <property type="match status" value="1"/>
</dbReference>
<sequence length="336" mass="36149">MMRLPVRIAACLALLGLAAFAAPRAGAAEICNETSYVTHIAAAWAVEGGVAIEGWTRVRPGECAEVAQEVDLDASTQPLFFYAKSTTAYLGGVREWRGTVPLCVDETDFQVVANTRCAALGLASRDFFMREGDARERTVLVEPSEFGRRAQVAGIQRLLQSAGYAVTGIDGYDGRSTRRAVARFQSEAGISGNPGDAALIDALEARALERNAGSGLIVCNEADGDIATAIGHRAGEIWQSRGWWRIHAGECARLLASRLETDNAFVYAERVSGQGRRPMSGGNERFCLAPARFVSEGRTECAERGYTAAGFRRVPQPENGGVRVTLTEADFQGLRQ</sequence>
<reference evidence="3" key="1">
    <citation type="journal article" date="2014" name="Int. J. Syst. Evol. Microbiol.">
        <title>Complete genome sequence of Corynebacterium casei LMG S-19264T (=DSM 44701T), isolated from a smear-ripened cheese.</title>
        <authorList>
            <consortium name="US DOE Joint Genome Institute (JGI-PGF)"/>
            <person name="Walter F."/>
            <person name="Albersmeier A."/>
            <person name="Kalinowski J."/>
            <person name="Ruckert C."/>
        </authorList>
    </citation>
    <scope>NUCLEOTIDE SEQUENCE</scope>
    <source>
        <strain evidence="3">VKM B-1513</strain>
    </source>
</reference>
<dbReference type="Pfam" id="PF01471">
    <property type="entry name" value="PG_binding_1"/>
    <property type="match status" value="1"/>
</dbReference>
<dbReference type="AlphaFoldDB" id="A0A9W6IKM9"/>